<reference evidence="2 3" key="1">
    <citation type="submission" date="2023-12" db="EMBL/GenBank/DDBJ databases">
        <title>Genome sequencing and assembly of bacterial species from a model synthetic community.</title>
        <authorList>
            <person name="Hogle S.L."/>
        </authorList>
    </citation>
    <scope>NUCLEOTIDE SEQUENCE [LARGE SCALE GENOMIC DNA]</scope>
    <source>
        <strain evidence="2 3">HAMBI_3031</strain>
    </source>
</reference>
<proteinExistence type="predicted"/>
<dbReference type="PROSITE" id="PS51257">
    <property type="entry name" value="PROKAR_LIPOPROTEIN"/>
    <property type="match status" value="1"/>
</dbReference>
<keyword evidence="1" id="KW-0732">Signal</keyword>
<name>A0ABZ0WBM3_9BACT</name>
<evidence type="ECO:0000313" key="3">
    <source>
        <dbReference type="Proteomes" id="UP001325680"/>
    </source>
</evidence>
<accession>A0ABZ0WBM3</accession>
<dbReference type="EMBL" id="CP139960">
    <property type="protein sequence ID" value="WQD39897.1"/>
    <property type="molecule type" value="Genomic_DNA"/>
</dbReference>
<organism evidence="2 3">
    <name type="scientific">Niabella yanshanensis</name>
    <dbReference type="NCBI Taxonomy" id="577386"/>
    <lineage>
        <taxon>Bacteria</taxon>
        <taxon>Pseudomonadati</taxon>
        <taxon>Bacteroidota</taxon>
        <taxon>Chitinophagia</taxon>
        <taxon>Chitinophagales</taxon>
        <taxon>Chitinophagaceae</taxon>
        <taxon>Niabella</taxon>
    </lineage>
</organism>
<feature type="chain" id="PRO_5045623976" description="Lipoprotein" evidence="1">
    <location>
        <begin position="23"/>
        <end position="165"/>
    </location>
</feature>
<feature type="signal peptide" evidence="1">
    <location>
        <begin position="1"/>
        <end position="22"/>
    </location>
</feature>
<sequence length="165" mass="18404">MKKVNLIVTVATALSLSLFSCSSESVEIAKKLQNSYEYEGKTVELTGEFDAPFFTFSSGQSKTIPMAFVVKPGAMSSEKESISDIVLPQGADKNSVTLELGPNEKKYTLKNFNVFDDKGEKYNLDQHQSFKIKGKVHYAEFDKPEADRRADNFALQITDVTIEKN</sequence>
<dbReference type="RefSeq" id="WP_114789295.1">
    <property type="nucleotide sequence ID" value="NZ_CP139960.1"/>
</dbReference>
<evidence type="ECO:0000256" key="1">
    <source>
        <dbReference type="SAM" id="SignalP"/>
    </source>
</evidence>
<protein>
    <recommendedName>
        <fullName evidence="4">Lipoprotein</fullName>
    </recommendedName>
</protein>
<dbReference type="Proteomes" id="UP001325680">
    <property type="component" value="Chromosome"/>
</dbReference>
<gene>
    <name evidence="2" type="ORF">U0035_07005</name>
</gene>
<keyword evidence="3" id="KW-1185">Reference proteome</keyword>
<evidence type="ECO:0000313" key="2">
    <source>
        <dbReference type="EMBL" id="WQD39897.1"/>
    </source>
</evidence>
<evidence type="ECO:0008006" key="4">
    <source>
        <dbReference type="Google" id="ProtNLM"/>
    </source>
</evidence>